<evidence type="ECO:0000313" key="3">
    <source>
        <dbReference type="EMBL" id="ASP38851.1"/>
    </source>
</evidence>
<dbReference type="CDD" id="cd03135">
    <property type="entry name" value="GATase1_DJ-1"/>
    <property type="match status" value="1"/>
</dbReference>
<dbReference type="PANTHER" id="PTHR48094">
    <property type="entry name" value="PROTEIN/NUCLEIC ACID DEGLYCASE DJ-1-RELATED"/>
    <property type="match status" value="1"/>
</dbReference>
<feature type="domain" description="DJ-1/PfpI" evidence="2">
    <location>
        <begin position="3"/>
        <end position="167"/>
    </location>
</feature>
<dbReference type="InterPro" id="IPR029062">
    <property type="entry name" value="Class_I_gatase-like"/>
</dbReference>
<dbReference type="NCBIfam" id="TIGR01383">
    <property type="entry name" value="not_thiJ"/>
    <property type="match status" value="1"/>
</dbReference>
<evidence type="ECO:0000256" key="1">
    <source>
        <dbReference type="ARBA" id="ARBA00022737"/>
    </source>
</evidence>
<dbReference type="Pfam" id="PF01965">
    <property type="entry name" value="DJ-1_PfpI"/>
    <property type="match status" value="1"/>
</dbReference>
<dbReference type="EMBL" id="CP022530">
    <property type="protein sequence ID" value="ASP38851.1"/>
    <property type="molecule type" value="Genomic_DNA"/>
</dbReference>
<reference evidence="3 4" key="1">
    <citation type="submission" date="2017-07" db="EMBL/GenBank/DDBJ databases">
        <title>Annotated genome sequence of Bacterioplanes sanyensis isolated from Red Sea.</title>
        <authorList>
            <person name="Rehman Z.U."/>
        </authorList>
    </citation>
    <scope>NUCLEOTIDE SEQUENCE [LARGE SCALE GENOMIC DNA]</scope>
    <source>
        <strain evidence="3 4">NV9</strain>
    </source>
</reference>
<organism evidence="3 4">
    <name type="scientific">Bacterioplanes sanyensis</name>
    <dbReference type="NCBI Taxonomy" id="1249553"/>
    <lineage>
        <taxon>Bacteria</taxon>
        <taxon>Pseudomonadati</taxon>
        <taxon>Pseudomonadota</taxon>
        <taxon>Gammaproteobacteria</taxon>
        <taxon>Oceanospirillales</taxon>
        <taxon>Oceanospirillaceae</taxon>
        <taxon>Bacterioplanes</taxon>
    </lineage>
</organism>
<accession>A0A222FKE2</accession>
<dbReference type="KEGG" id="bsan:CHH28_09225"/>
<dbReference type="InterPro" id="IPR050325">
    <property type="entry name" value="Prot/Nucl_acid_deglycase"/>
</dbReference>
<dbReference type="GO" id="GO:0005737">
    <property type="term" value="C:cytoplasm"/>
    <property type="evidence" value="ECO:0007669"/>
    <property type="project" value="TreeGrafter"/>
</dbReference>
<protein>
    <recommendedName>
        <fullName evidence="2">DJ-1/PfpI domain-containing protein</fullName>
    </recommendedName>
</protein>
<dbReference type="InterPro" id="IPR002818">
    <property type="entry name" value="DJ-1/PfpI"/>
</dbReference>
<dbReference type="OrthoDB" id="9803764at2"/>
<evidence type="ECO:0000259" key="2">
    <source>
        <dbReference type="Pfam" id="PF01965"/>
    </source>
</evidence>
<dbReference type="Proteomes" id="UP000202440">
    <property type="component" value="Chromosome"/>
</dbReference>
<dbReference type="AlphaFoldDB" id="A0A222FKE2"/>
<dbReference type="SUPFAM" id="SSF52317">
    <property type="entry name" value="Class I glutamine amidotransferase-like"/>
    <property type="match status" value="1"/>
</dbReference>
<dbReference type="InterPro" id="IPR006287">
    <property type="entry name" value="DJ-1"/>
</dbReference>
<dbReference type="GO" id="GO:1903189">
    <property type="term" value="P:glyoxal metabolic process"/>
    <property type="evidence" value="ECO:0007669"/>
    <property type="project" value="TreeGrafter"/>
</dbReference>
<proteinExistence type="predicted"/>
<dbReference type="FunFam" id="3.40.50.880:FF:000015">
    <property type="entry name" value="Protein DJ-1 homolog C"/>
    <property type="match status" value="1"/>
</dbReference>
<name>A0A222FKE2_9GAMM</name>
<dbReference type="PANTHER" id="PTHR48094:SF12">
    <property type="entry name" value="PARKINSON DISEASE PROTEIN 7 HOMOLOG"/>
    <property type="match status" value="1"/>
</dbReference>
<gene>
    <name evidence="3" type="ORF">CHH28_09225</name>
</gene>
<keyword evidence="4" id="KW-1185">Reference proteome</keyword>
<sequence length="185" mass="19149">MANVVVFIAHGTEEIEALTCIDVCRRAGIDTTIAAVGDELQVKAAHGVTLTADCLAADCVNQTWDAVILPGGMPGAQNLADSPAVSSVLAEQHRQQKWIAAICAAPAVVLAGQQLLSGRRATCYPGFEEALLESATMCVTEPIIVDGHFITSRGPATAMVFALRVVAAVAGDEAARAIAKDLLLA</sequence>
<evidence type="ECO:0000313" key="4">
    <source>
        <dbReference type="Proteomes" id="UP000202440"/>
    </source>
</evidence>
<dbReference type="Gene3D" id="3.40.50.880">
    <property type="match status" value="1"/>
</dbReference>
<dbReference type="RefSeq" id="WP_094060037.1">
    <property type="nucleotide sequence ID" value="NZ_CP022530.1"/>
</dbReference>
<keyword evidence="1" id="KW-0677">Repeat</keyword>